<evidence type="ECO:0000313" key="7">
    <source>
        <dbReference type="EMBL" id="GLY73898.1"/>
    </source>
</evidence>
<evidence type="ECO:0000256" key="4">
    <source>
        <dbReference type="ARBA" id="ARBA00023239"/>
    </source>
</evidence>
<dbReference type="PANTHER" id="PTHR48097:SF9">
    <property type="entry name" value="L-THREONINE ALDOLASE"/>
    <property type="match status" value="1"/>
</dbReference>
<dbReference type="GO" id="GO:0006567">
    <property type="term" value="P:L-threonine catabolic process"/>
    <property type="evidence" value="ECO:0007669"/>
    <property type="project" value="TreeGrafter"/>
</dbReference>
<dbReference type="RefSeq" id="WP_285619501.1">
    <property type="nucleotide sequence ID" value="NZ_BSTJ01000002.1"/>
</dbReference>
<accession>A0A9W6VJC0</accession>
<dbReference type="GO" id="GO:0005829">
    <property type="term" value="C:cytosol"/>
    <property type="evidence" value="ECO:0007669"/>
    <property type="project" value="TreeGrafter"/>
</dbReference>
<dbReference type="SUPFAM" id="SSF53383">
    <property type="entry name" value="PLP-dependent transferases"/>
    <property type="match status" value="1"/>
</dbReference>
<dbReference type="InterPro" id="IPR001597">
    <property type="entry name" value="ArAA_b-elim_lyase/Thr_aldolase"/>
</dbReference>
<protein>
    <submittedName>
        <fullName evidence="7">Threonine aldolase</fullName>
    </submittedName>
</protein>
<name>A0A9W6VJC0_9ACTN</name>
<keyword evidence="4" id="KW-0456">Lyase</keyword>
<dbReference type="GO" id="GO:0008732">
    <property type="term" value="F:L-allo-threonine aldolase activity"/>
    <property type="evidence" value="ECO:0007669"/>
    <property type="project" value="TreeGrafter"/>
</dbReference>
<dbReference type="PANTHER" id="PTHR48097">
    <property type="entry name" value="L-THREONINE ALDOLASE-RELATED"/>
    <property type="match status" value="1"/>
</dbReference>
<feature type="domain" description="Aromatic amino acid beta-eliminating lyase/threonine aldolase" evidence="6">
    <location>
        <begin position="5"/>
        <end position="289"/>
    </location>
</feature>
<gene>
    <name evidence="7" type="ORF">Airi01_021650</name>
</gene>
<dbReference type="GO" id="GO:0006545">
    <property type="term" value="P:glycine biosynthetic process"/>
    <property type="evidence" value="ECO:0007669"/>
    <property type="project" value="TreeGrafter"/>
</dbReference>
<dbReference type="Proteomes" id="UP001165135">
    <property type="component" value="Unassembled WGS sequence"/>
</dbReference>
<sequence length="349" mass="37221">MTSIDLRSDVMTLPTQGMLRAMTNAPLGDEQEREDPTVLRLEEELVELLGQEAAVFVPSATMANQLALLCQVQRGQEILGEQHSHMFRYEAGGPAFLAGAVVTGLNGDAGVFTGDDVRRIAQVRDSEHRPRTAMAVVEDTHNVSGARVWPLGALDELYDTCAELGLAVHIDGARVFNAAVAQRVPVARITGRAQTVAVCFSKGLGCPAGAALVGRADVLAPARRLRQMLGGSLRQAGVLAGAARYALAHHVDRLATDHALAREFADRLAEADLPVDPGTVETNFVFMDLSATGLSRDAARERLAQEGVLWSNAHHPGVLRAVTHLNIGAADIATAADRTIRAIRAARED</sequence>
<evidence type="ECO:0000313" key="8">
    <source>
        <dbReference type="Proteomes" id="UP001165135"/>
    </source>
</evidence>
<organism evidence="7 8">
    <name type="scientific">Actinoallomurus iriomotensis</name>
    <dbReference type="NCBI Taxonomy" id="478107"/>
    <lineage>
        <taxon>Bacteria</taxon>
        <taxon>Bacillati</taxon>
        <taxon>Actinomycetota</taxon>
        <taxon>Actinomycetes</taxon>
        <taxon>Streptosporangiales</taxon>
        <taxon>Thermomonosporaceae</taxon>
        <taxon>Actinoallomurus</taxon>
    </lineage>
</organism>
<evidence type="ECO:0000256" key="5">
    <source>
        <dbReference type="PIRSR" id="PIRSR017617-1"/>
    </source>
</evidence>
<evidence type="ECO:0000256" key="2">
    <source>
        <dbReference type="ARBA" id="ARBA00006966"/>
    </source>
</evidence>
<feature type="modified residue" description="N6-(pyridoxal phosphate)lysine" evidence="5">
    <location>
        <position position="202"/>
    </location>
</feature>
<proteinExistence type="inferred from homology"/>
<dbReference type="InterPro" id="IPR015421">
    <property type="entry name" value="PyrdxlP-dep_Trfase_major"/>
</dbReference>
<dbReference type="InterPro" id="IPR015422">
    <property type="entry name" value="PyrdxlP-dep_Trfase_small"/>
</dbReference>
<dbReference type="InterPro" id="IPR015424">
    <property type="entry name" value="PyrdxlP-dep_Trfase"/>
</dbReference>
<dbReference type="FunFam" id="3.40.640.10:FF:000030">
    <property type="entry name" value="Low-specificity L-threonine aldolase"/>
    <property type="match status" value="1"/>
</dbReference>
<reference evidence="7" key="1">
    <citation type="submission" date="2023-03" db="EMBL/GenBank/DDBJ databases">
        <title>Actinoallomurus iriomotensis NBRC 103681.</title>
        <authorList>
            <person name="Ichikawa N."/>
            <person name="Sato H."/>
            <person name="Tonouchi N."/>
        </authorList>
    </citation>
    <scope>NUCLEOTIDE SEQUENCE</scope>
    <source>
        <strain evidence="7">NBRC 103681</strain>
    </source>
</reference>
<dbReference type="Pfam" id="PF01212">
    <property type="entry name" value="Beta_elim_lyase"/>
    <property type="match status" value="1"/>
</dbReference>
<evidence type="ECO:0000259" key="6">
    <source>
        <dbReference type="Pfam" id="PF01212"/>
    </source>
</evidence>
<dbReference type="Gene3D" id="3.90.1150.10">
    <property type="entry name" value="Aspartate Aminotransferase, domain 1"/>
    <property type="match status" value="1"/>
</dbReference>
<dbReference type="InterPro" id="IPR023603">
    <property type="entry name" value="Low_specificity_L-TA-like"/>
</dbReference>
<dbReference type="EMBL" id="BSTJ01000002">
    <property type="protein sequence ID" value="GLY73898.1"/>
    <property type="molecule type" value="Genomic_DNA"/>
</dbReference>
<comment type="cofactor">
    <cofactor evidence="1">
        <name>pyridoxal 5'-phosphate</name>
        <dbReference type="ChEBI" id="CHEBI:597326"/>
    </cofactor>
</comment>
<evidence type="ECO:0000256" key="3">
    <source>
        <dbReference type="ARBA" id="ARBA00022898"/>
    </source>
</evidence>
<dbReference type="NCBIfam" id="NF041359">
    <property type="entry name" value="GntG_guanitoxin"/>
    <property type="match status" value="1"/>
</dbReference>
<keyword evidence="3" id="KW-0663">Pyridoxal phosphate</keyword>
<dbReference type="Gene3D" id="3.40.640.10">
    <property type="entry name" value="Type I PLP-dependent aspartate aminotransferase-like (Major domain)"/>
    <property type="match status" value="1"/>
</dbReference>
<dbReference type="PIRSF" id="PIRSF017617">
    <property type="entry name" value="Thr_aldolase"/>
    <property type="match status" value="1"/>
</dbReference>
<comment type="similarity">
    <text evidence="2">Belongs to the threonine aldolase family.</text>
</comment>
<comment type="caution">
    <text evidence="7">The sequence shown here is derived from an EMBL/GenBank/DDBJ whole genome shotgun (WGS) entry which is preliminary data.</text>
</comment>
<evidence type="ECO:0000256" key="1">
    <source>
        <dbReference type="ARBA" id="ARBA00001933"/>
    </source>
</evidence>
<dbReference type="AlphaFoldDB" id="A0A9W6VJC0"/>